<evidence type="ECO:0000313" key="1">
    <source>
        <dbReference type="EMBL" id="CAK0866308.1"/>
    </source>
</evidence>
<evidence type="ECO:0000313" key="2">
    <source>
        <dbReference type="Proteomes" id="UP001189429"/>
    </source>
</evidence>
<dbReference type="SUPFAM" id="SSF50978">
    <property type="entry name" value="WD40 repeat-like"/>
    <property type="match status" value="1"/>
</dbReference>
<dbReference type="Proteomes" id="UP001189429">
    <property type="component" value="Unassembled WGS sequence"/>
</dbReference>
<name>A0ABN9V0V9_9DINO</name>
<keyword evidence="2" id="KW-1185">Reference proteome</keyword>
<dbReference type="EMBL" id="CAUYUJ010016524">
    <property type="protein sequence ID" value="CAK0866308.1"/>
    <property type="molecule type" value="Genomic_DNA"/>
</dbReference>
<gene>
    <name evidence="1" type="ORF">PCOR1329_LOCUS53522</name>
</gene>
<feature type="non-terminal residue" evidence="1">
    <location>
        <position position="117"/>
    </location>
</feature>
<feature type="non-terminal residue" evidence="1">
    <location>
        <position position="1"/>
    </location>
</feature>
<protein>
    <submittedName>
        <fullName evidence="1">Uncharacterized protein</fullName>
    </submittedName>
</protein>
<dbReference type="InterPro" id="IPR036322">
    <property type="entry name" value="WD40_repeat_dom_sf"/>
</dbReference>
<comment type="caution">
    <text evidence="1">The sequence shown here is derived from an EMBL/GenBank/DDBJ whole genome shotgun (WGS) entry which is preliminary data.</text>
</comment>
<proteinExistence type="predicted"/>
<accession>A0ABN9V0V9</accession>
<reference evidence="1" key="1">
    <citation type="submission" date="2023-10" db="EMBL/GenBank/DDBJ databases">
        <authorList>
            <person name="Chen Y."/>
            <person name="Shah S."/>
            <person name="Dougan E. K."/>
            <person name="Thang M."/>
            <person name="Chan C."/>
        </authorList>
    </citation>
    <scope>NUCLEOTIDE SEQUENCE [LARGE SCALE GENOMIC DNA]</scope>
</reference>
<sequence>QDAHGADQTASVVCIIDFRTGQQTYQSTVEVSCLAIGSLAHDPTQLLLGAHDGSVSVWHPPEAVSSRIRGLLDDSRELGLAERRRLGEVPGPLLPPELEEAVAAHWAAQAGRLDWQG</sequence>
<organism evidence="1 2">
    <name type="scientific">Prorocentrum cordatum</name>
    <dbReference type="NCBI Taxonomy" id="2364126"/>
    <lineage>
        <taxon>Eukaryota</taxon>
        <taxon>Sar</taxon>
        <taxon>Alveolata</taxon>
        <taxon>Dinophyceae</taxon>
        <taxon>Prorocentrales</taxon>
        <taxon>Prorocentraceae</taxon>
        <taxon>Prorocentrum</taxon>
    </lineage>
</organism>